<evidence type="ECO:0000256" key="1">
    <source>
        <dbReference type="ARBA" id="ARBA00004370"/>
    </source>
</evidence>
<dbReference type="GO" id="GO:0004252">
    <property type="term" value="F:serine-type endopeptidase activity"/>
    <property type="evidence" value="ECO:0007669"/>
    <property type="project" value="UniProtKB-UniRule"/>
</dbReference>
<evidence type="ECO:0000256" key="3">
    <source>
        <dbReference type="ARBA" id="ARBA00022989"/>
    </source>
</evidence>
<dbReference type="CDD" id="cd06530">
    <property type="entry name" value="S26_SPase_I"/>
    <property type="match status" value="1"/>
</dbReference>
<dbReference type="STRING" id="1514105.AOC36_09235"/>
<dbReference type="EC" id="3.4.21.89" evidence="5"/>
<feature type="transmembrane region" description="Helical" evidence="6">
    <location>
        <begin position="142"/>
        <end position="160"/>
    </location>
</feature>
<evidence type="ECO:0000256" key="5">
    <source>
        <dbReference type="NCBIfam" id="TIGR02228"/>
    </source>
</evidence>
<keyword evidence="8" id="KW-1185">Reference proteome</keyword>
<dbReference type="SUPFAM" id="SSF51306">
    <property type="entry name" value="LexA/Signal peptidase"/>
    <property type="match status" value="1"/>
</dbReference>
<name>A0A0X8H149_9FIRM</name>
<sequence>MKKNLFNNLLIGLSIVLLLLALHFSLTRKDRDEVFIFGYKPFIITTGSMAPDYPINTLVIIKKTDASSLNVGDPIAFHSNVVNATVFHRVVDITEEGFITKGDNNNDIDPEIIASHDVLGRAVFHTTLAVFLIEIVKTPVNFVLFGLLPIASIMLGLYLFKQYRKHNKEKVS</sequence>
<evidence type="ECO:0000256" key="6">
    <source>
        <dbReference type="SAM" id="Phobius"/>
    </source>
</evidence>
<dbReference type="RefSeq" id="WP_067633590.1">
    <property type="nucleotide sequence ID" value="NZ_CP013213.1"/>
</dbReference>
<evidence type="ECO:0000313" key="7">
    <source>
        <dbReference type="EMBL" id="AMC94165.1"/>
    </source>
</evidence>
<evidence type="ECO:0000256" key="4">
    <source>
        <dbReference type="ARBA" id="ARBA00023136"/>
    </source>
</evidence>
<gene>
    <name evidence="7" type="ORF">AOC36_09235</name>
</gene>
<dbReference type="InterPro" id="IPR001733">
    <property type="entry name" value="Peptidase_S26B"/>
</dbReference>
<dbReference type="InterPro" id="IPR019533">
    <property type="entry name" value="Peptidase_S26"/>
</dbReference>
<dbReference type="EMBL" id="CP013213">
    <property type="protein sequence ID" value="AMC94165.1"/>
    <property type="molecule type" value="Genomic_DNA"/>
</dbReference>
<dbReference type="GO" id="GO:0016020">
    <property type="term" value="C:membrane"/>
    <property type="evidence" value="ECO:0007669"/>
    <property type="project" value="UniProtKB-SubCell"/>
</dbReference>
<dbReference type="AlphaFoldDB" id="A0A0X8H149"/>
<dbReference type="InterPro" id="IPR036286">
    <property type="entry name" value="LexA/Signal_pep-like_sf"/>
</dbReference>
<accession>A0A0X8H149</accession>
<reference evidence="7 8" key="1">
    <citation type="submission" date="2015-10" db="EMBL/GenBank/DDBJ databases">
        <title>Erysipelothrix larvae sp. LV19 isolated from the larval gut of the rhinoceros beetle, Trypoxylus dichotomus.</title>
        <authorList>
            <person name="Lim S."/>
            <person name="Kim B.-C."/>
        </authorList>
    </citation>
    <scope>NUCLEOTIDE SEQUENCE [LARGE SCALE GENOMIC DNA]</scope>
    <source>
        <strain evidence="7 8">LV19</strain>
    </source>
</reference>
<proteinExistence type="predicted"/>
<feature type="transmembrane region" description="Helical" evidence="6">
    <location>
        <begin position="6"/>
        <end position="26"/>
    </location>
</feature>
<keyword evidence="2 6" id="KW-0812">Transmembrane</keyword>
<dbReference type="NCBIfam" id="TIGR02228">
    <property type="entry name" value="sigpep_I_arch"/>
    <property type="match status" value="1"/>
</dbReference>
<keyword evidence="4 6" id="KW-0472">Membrane</keyword>
<dbReference type="OrthoDB" id="1656016at2"/>
<keyword evidence="3 6" id="KW-1133">Transmembrane helix</keyword>
<dbReference type="GO" id="GO:0006465">
    <property type="term" value="P:signal peptide processing"/>
    <property type="evidence" value="ECO:0007669"/>
    <property type="project" value="UniProtKB-UniRule"/>
</dbReference>
<protein>
    <recommendedName>
        <fullName evidence="5">Signal peptidase I</fullName>
        <ecNumber evidence="5">3.4.21.89</ecNumber>
    </recommendedName>
</protein>
<dbReference type="Proteomes" id="UP000063781">
    <property type="component" value="Chromosome"/>
</dbReference>
<organism evidence="7 8">
    <name type="scientific">Erysipelothrix larvae</name>
    <dbReference type="NCBI Taxonomy" id="1514105"/>
    <lineage>
        <taxon>Bacteria</taxon>
        <taxon>Bacillati</taxon>
        <taxon>Bacillota</taxon>
        <taxon>Erysipelotrichia</taxon>
        <taxon>Erysipelotrichales</taxon>
        <taxon>Erysipelotrichaceae</taxon>
        <taxon>Erysipelothrix</taxon>
    </lineage>
</organism>
<dbReference type="GO" id="GO:0009003">
    <property type="term" value="F:signal peptidase activity"/>
    <property type="evidence" value="ECO:0007669"/>
    <property type="project" value="UniProtKB-EC"/>
</dbReference>
<evidence type="ECO:0000256" key="2">
    <source>
        <dbReference type="ARBA" id="ARBA00022692"/>
    </source>
</evidence>
<dbReference type="KEGG" id="erl:AOC36_09235"/>
<evidence type="ECO:0000313" key="8">
    <source>
        <dbReference type="Proteomes" id="UP000063781"/>
    </source>
</evidence>
<comment type="subcellular location">
    <subcellularLocation>
        <location evidence="1">Membrane</location>
    </subcellularLocation>
</comment>